<dbReference type="InterPro" id="IPR013087">
    <property type="entry name" value="Znf_C2H2_type"/>
</dbReference>
<organism evidence="4 5">
    <name type="scientific">Monosporascus ibericus</name>
    <dbReference type="NCBI Taxonomy" id="155417"/>
    <lineage>
        <taxon>Eukaryota</taxon>
        <taxon>Fungi</taxon>
        <taxon>Dikarya</taxon>
        <taxon>Ascomycota</taxon>
        <taxon>Pezizomycotina</taxon>
        <taxon>Sordariomycetes</taxon>
        <taxon>Xylariomycetidae</taxon>
        <taxon>Xylariales</taxon>
        <taxon>Xylariales incertae sedis</taxon>
        <taxon>Monosporascus</taxon>
    </lineage>
</organism>
<gene>
    <name evidence="4" type="ORF">DL764_009459</name>
</gene>
<dbReference type="EMBL" id="QJNU01000900">
    <property type="protein sequence ID" value="RYO83431.1"/>
    <property type="molecule type" value="Genomic_DNA"/>
</dbReference>
<feature type="compositionally biased region" description="Polar residues" evidence="2">
    <location>
        <begin position="113"/>
        <end position="158"/>
    </location>
</feature>
<feature type="region of interest" description="Disordered" evidence="2">
    <location>
        <begin position="204"/>
        <end position="234"/>
    </location>
</feature>
<dbReference type="Proteomes" id="UP000293360">
    <property type="component" value="Unassembled WGS sequence"/>
</dbReference>
<keyword evidence="1" id="KW-0863">Zinc-finger</keyword>
<evidence type="ECO:0000256" key="1">
    <source>
        <dbReference type="PROSITE-ProRule" id="PRU00042"/>
    </source>
</evidence>
<comment type="caution">
    <text evidence="4">The sequence shown here is derived from an EMBL/GenBank/DDBJ whole genome shotgun (WGS) entry which is preliminary data.</text>
</comment>
<proteinExistence type="predicted"/>
<feature type="region of interest" description="Disordered" evidence="2">
    <location>
        <begin position="111"/>
        <end position="158"/>
    </location>
</feature>
<keyword evidence="1" id="KW-0862">Zinc</keyword>
<evidence type="ECO:0000259" key="3">
    <source>
        <dbReference type="PROSITE" id="PS50157"/>
    </source>
</evidence>
<protein>
    <recommendedName>
        <fullName evidence="3">C2H2-type domain-containing protein</fullName>
    </recommendedName>
</protein>
<dbReference type="GO" id="GO:0008270">
    <property type="term" value="F:zinc ion binding"/>
    <property type="evidence" value="ECO:0007669"/>
    <property type="project" value="UniProtKB-KW"/>
</dbReference>
<keyword evidence="1" id="KW-0479">Metal-binding</keyword>
<name>A0A4Q4SXU1_9PEZI</name>
<dbReference type="Gene3D" id="3.30.160.60">
    <property type="entry name" value="Classic Zinc Finger"/>
    <property type="match status" value="1"/>
</dbReference>
<dbReference type="PROSITE" id="PS50157">
    <property type="entry name" value="ZINC_FINGER_C2H2_2"/>
    <property type="match status" value="1"/>
</dbReference>
<evidence type="ECO:0000313" key="4">
    <source>
        <dbReference type="EMBL" id="RYO83431.1"/>
    </source>
</evidence>
<reference evidence="4 5" key="1">
    <citation type="submission" date="2018-06" db="EMBL/GenBank/DDBJ databases">
        <title>Complete Genomes of Monosporascus.</title>
        <authorList>
            <person name="Robinson A.J."/>
            <person name="Natvig D.O."/>
        </authorList>
    </citation>
    <scope>NUCLEOTIDE SEQUENCE [LARGE SCALE GENOMIC DNA]</scope>
    <source>
        <strain evidence="4 5">CBS 110550</strain>
    </source>
</reference>
<dbReference type="OrthoDB" id="654211at2759"/>
<evidence type="ECO:0000313" key="5">
    <source>
        <dbReference type="Proteomes" id="UP000293360"/>
    </source>
</evidence>
<feature type="domain" description="C2H2-type" evidence="3">
    <location>
        <begin position="194"/>
        <end position="223"/>
    </location>
</feature>
<accession>A0A4Q4SXU1</accession>
<keyword evidence="5" id="KW-1185">Reference proteome</keyword>
<evidence type="ECO:0000256" key="2">
    <source>
        <dbReference type="SAM" id="MobiDB-lite"/>
    </source>
</evidence>
<sequence>MYQVPLLGNALPNLDGMQDTQVHSHNGPWGMSALGFPKSGLMTSLTEKQSPSAINTNILAPSTVGLVASIYEIEMQPQGSEPSPIVSARTPSLWQLGEPSVEELKKIDRSLNPAGTQYPSGPQPSINTARSHSAQDISPSTQSATSTPELISPSGSELSGTMGFRCEQCGFEPTGIPKNYGAYMRKHRRTHEKHKVACQCGKLFSRKDNATSHAKKAHRPQTPDMPSVKRRRGS</sequence>
<dbReference type="AlphaFoldDB" id="A0A4Q4SXU1"/>